<name>A0ABD0MRP3_CIRMR</name>
<dbReference type="AlphaFoldDB" id="A0ABD0MRP3"/>
<sequence>MNFNARDNDFKQVRPAKGCGTRHVSIDVNSAMKDVQQIAEGFFFPNGKSKHLDLKGLRCEIRDFSHRMIESECTVGDLYEASKVKILRLYLFTKCINTQKTTENSVTNPEADVMLNENAQDDSQASSSTSINKSQTIDLTFSEDSEETSFMLHDPLYIMAQEISVMQTDNQMEVENRENRFQEQMITLSQESAFNCKKCEHIAIPIEDVPKSTILVRRGQVLCDLMQAFNDLAIMDKEISIRMKLPNGQIERGIGSGVFRDCLTEFWDEFYSRCALGADVKVPFLRHEFRSDEWQAIARVLVKGWEADKYFPVRLSLPFLEEALYEAMANFSSADHESLLDVLDSNDCHQRPTEENLPHLLEQLGHKALIQTPMFVIESWRPVLKDIASTLPPQKLANIIQEQKPTPKRVKDILPSRAACQDS</sequence>
<dbReference type="EMBL" id="JAMKFB020000189">
    <property type="protein sequence ID" value="KAL0152659.1"/>
    <property type="molecule type" value="Genomic_DNA"/>
</dbReference>
<dbReference type="Proteomes" id="UP001529510">
    <property type="component" value="Unassembled WGS sequence"/>
</dbReference>
<gene>
    <name evidence="1" type="ORF">M9458_052382</name>
</gene>
<evidence type="ECO:0008006" key="3">
    <source>
        <dbReference type="Google" id="ProtNLM"/>
    </source>
</evidence>
<organism evidence="1 2">
    <name type="scientific">Cirrhinus mrigala</name>
    <name type="common">Mrigala</name>
    <dbReference type="NCBI Taxonomy" id="683832"/>
    <lineage>
        <taxon>Eukaryota</taxon>
        <taxon>Metazoa</taxon>
        <taxon>Chordata</taxon>
        <taxon>Craniata</taxon>
        <taxon>Vertebrata</taxon>
        <taxon>Euteleostomi</taxon>
        <taxon>Actinopterygii</taxon>
        <taxon>Neopterygii</taxon>
        <taxon>Teleostei</taxon>
        <taxon>Ostariophysi</taxon>
        <taxon>Cypriniformes</taxon>
        <taxon>Cyprinidae</taxon>
        <taxon>Labeoninae</taxon>
        <taxon>Labeonini</taxon>
        <taxon>Cirrhinus</taxon>
    </lineage>
</organism>
<proteinExistence type="predicted"/>
<comment type="caution">
    <text evidence="1">The sequence shown here is derived from an EMBL/GenBank/DDBJ whole genome shotgun (WGS) entry which is preliminary data.</text>
</comment>
<accession>A0ABD0MRP3</accession>
<evidence type="ECO:0000313" key="2">
    <source>
        <dbReference type="Proteomes" id="UP001529510"/>
    </source>
</evidence>
<reference evidence="1 2" key="1">
    <citation type="submission" date="2024-05" db="EMBL/GenBank/DDBJ databases">
        <title>Genome sequencing and assembly of Indian major carp, Cirrhinus mrigala (Hamilton, 1822).</title>
        <authorList>
            <person name="Mohindra V."/>
            <person name="Chowdhury L.M."/>
            <person name="Lal K."/>
            <person name="Jena J.K."/>
        </authorList>
    </citation>
    <scope>NUCLEOTIDE SEQUENCE [LARGE SCALE GENOMIC DNA]</scope>
    <source>
        <strain evidence="1">CM1030</strain>
        <tissue evidence="1">Blood</tissue>
    </source>
</reference>
<keyword evidence="2" id="KW-1185">Reference proteome</keyword>
<protein>
    <recommendedName>
        <fullName evidence="3">HECT domain-containing protein</fullName>
    </recommendedName>
</protein>
<evidence type="ECO:0000313" key="1">
    <source>
        <dbReference type="EMBL" id="KAL0152659.1"/>
    </source>
</evidence>